<reference evidence="2 5" key="1">
    <citation type="submission" date="2016-10" db="EMBL/GenBank/DDBJ databases">
        <authorList>
            <person name="de Groot N.N."/>
        </authorList>
    </citation>
    <scope>NUCLEOTIDE SEQUENCE [LARGE SCALE GENOMIC DNA]</scope>
    <source>
        <strain evidence="5">BP1-145</strain>
        <strain evidence="2">BP1-148</strain>
    </source>
</reference>
<proteinExistence type="predicted"/>
<dbReference type="PANTHER" id="PTHR28008:SF1">
    <property type="entry name" value="DOMAIN PROTEIN, PUTATIVE (AFU_ORTHOLOGUE AFUA_3G10980)-RELATED"/>
    <property type="match status" value="1"/>
</dbReference>
<dbReference type="OrthoDB" id="1524985at2"/>
<dbReference type="NCBIfam" id="NF037970">
    <property type="entry name" value="vanZ_1"/>
    <property type="match status" value="1"/>
</dbReference>
<accession>A0A1H0CZ39</accession>
<dbReference type="EMBL" id="FNIW01000001">
    <property type="protein sequence ID" value="SDN63193.1"/>
    <property type="molecule type" value="Genomic_DNA"/>
</dbReference>
<feature type="transmembrane region" description="Helical" evidence="1">
    <location>
        <begin position="7"/>
        <end position="27"/>
    </location>
</feature>
<dbReference type="RefSeq" id="WP_091818803.1">
    <property type="nucleotide sequence ID" value="NZ_FNCQ01000017.1"/>
</dbReference>
<dbReference type="Proteomes" id="UP000198779">
    <property type="component" value="Unassembled WGS sequence"/>
</dbReference>
<feature type="transmembrane region" description="Helical" evidence="1">
    <location>
        <begin position="104"/>
        <end position="125"/>
    </location>
</feature>
<keyword evidence="1" id="KW-1133">Transmembrane helix</keyword>
<reference evidence="3 4" key="2">
    <citation type="submission" date="2016-10" db="EMBL/GenBank/DDBJ databases">
        <authorList>
            <person name="Varghese N."/>
            <person name="Submissions S."/>
        </authorList>
    </citation>
    <scope>NUCLEOTIDE SEQUENCE</scope>
    <source>
        <strain evidence="3">BP1-145</strain>
        <strain evidence="4">BP1-148</strain>
    </source>
</reference>
<keyword evidence="1" id="KW-0812">Transmembrane</keyword>
<dbReference type="AlphaFoldDB" id="A0A1H0CZ39"/>
<feature type="transmembrane region" description="Helical" evidence="1">
    <location>
        <begin position="71"/>
        <end position="92"/>
    </location>
</feature>
<dbReference type="STRING" id="645274.SAMN04487901_11731"/>
<evidence type="ECO:0000313" key="5">
    <source>
        <dbReference type="Proteomes" id="UP000199134"/>
    </source>
</evidence>
<dbReference type="PANTHER" id="PTHR28008">
    <property type="entry name" value="DOMAIN PROTEIN, PUTATIVE (AFU_ORTHOLOGUE AFUA_3G10980)-RELATED"/>
    <property type="match status" value="1"/>
</dbReference>
<evidence type="ECO:0000313" key="2">
    <source>
        <dbReference type="EMBL" id="SDH12038.1"/>
    </source>
</evidence>
<dbReference type="Proteomes" id="UP000199134">
    <property type="component" value="Unassembled WGS sequence"/>
</dbReference>
<dbReference type="EMBL" id="FNCQ01000017">
    <property type="protein sequence ID" value="SDH12038.1"/>
    <property type="molecule type" value="Genomic_DNA"/>
</dbReference>
<protein>
    <recommendedName>
        <fullName evidence="6">VanZ like family protein</fullName>
    </recommendedName>
</protein>
<evidence type="ECO:0008006" key="6">
    <source>
        <dbReference type="Google" id="ProtNLM"/>
    </source>
</evidence>
<gene>
    <name evidence="3" type="ORF">SAMN04487900_101180</name>
    <name evidence="2" type="ORF">SAMN04487901_11731</name>
</gene>
<keyword evidence="4" id="KW-1185">Reference proteome</keyword>
<name>A0A1H0CZ39_9BACT</name>
<evidence type="ECO:0000313" key="3">
    <source>
        <dbReference type="EMBL" id="SDN63193.1"/>
    </source>
</evidence>
<organism evidence="3 5">
    <name type="scientific">Prevotella communis</name>
    <dbReference type="NCBI Taxonomy" id="2913614"/>
    <lineage>
        <taxon>Bacteria</taxon>
        <taxon>Pseudomonadati</taxon>
        <taxon>Bacteroidota</taxon>
        <taxon>Bacteroidia</taxon>
        <taxon>Bacteroidales</taxon>
        <taxon>Prevotellaceae</taxon>
        <taxon>Prevotella</taxon>
    </lineage>
</organism>
<evidence type="ECO:0000256" key="1">
    <source>
        <dbReference type="SAM" id="Phobius"/>
    </source>
</evidence>
<sequence>MIRFFKKYPLSLVCLALVWYLSIWFLPPDYIELPSINFLDKWTHFVMYGGTCSVIWFEYLRSHQSLNKQKLFLWAWLAPTLMGGVIELVQAYCTTNRSGEWLDLAADAVGCTLAVGVGLLLWRIIKCKKETM</sequence>
<evidence type="ECO:0000313" key="4">
    <source>
        <dbReference type="Proteomes" id="UP000198779"/>
    </source>
</evidence>
<feature type="transmembrane region" description="Helical" evidence="1">
    <location>
        <begin position="42"/>
        <end position="59"/>
    </location>
</feature>
<keyword evidence="1" id="KW-0472">Membrane</keyword>
<accession>A0A1G7ZTM4</accession>